<gene>
    <name evidence="1" type="ORF">G2W53_012970</name>
</gene>
<proteinExistence type="predicted"/>
<protein>
    <submittedName>
        <fullName evidence="1">Uncharacterized protein</fullName>
    </submittedName>
</protein>
<comment type="caution">
    <text evidence="1">The sequence shown here is derived from an EMBL/GenBank/DDBJ whole genome shotgun (WGS) entry which is preliminary data.</text>
</comment>
<sequence>MVLSEGGASDEVASRRPLFVGEVLIDAVVVVNGFLEGEAVHGSGGGARGEREVREEVEGKEVAVEEDVICGRQIKSE</sequence>
<evidence type="ECO:0000313" key="2">
    <source>
        <dbReference type="Proteomes" id="UP000634136"/>
    </source>
</evidence>
<organism evidence="1 2">
    <name type="scientific">Senna tora</name>
    <dbReference type="NCBI Taxonomy" id="362788"/>
    <lineage>
        <taxon>Eukaryota</taxon>
        <taxon>Viridiplantae</taxon>
        <taxon>Streptophyta</taxon>
        <taxon>Embryophyta</taxon>
        <taxon>Tracheophyta</taxon>
        <taxon>Spermatophyta</taxon>
        <taxon>Magnoliopsida</taxon>
        <taxon>eudicotyledons</taxon>
        <taxon>Gunneridae</taxon>
        <taxon>Pentapetalae</taxon>
        <taxon>rosids</taxon>
        <taxon>fabids</taxon>
        <taxon>Fabales</taxon>
        <taxon>Fabaceae</taxon>
        <taxon>Caesalpinioideae</taxon>
        <taxon>Cassia clade</taxon>
        <taxon>Senna</taxon>
    </lineage>
</organism>
<keyword evidence="2" id="KW-1185">Reference proteome</keyword>
<accession>A0A834TZX9</accession>
<name>A0A834TZX9_9FABA</name>
<dbReference type="EMBL" id="JAAIUW010000005">
    <property type="protein sequence ID" value="KAF7830637.1"/>
    <property type="molecule type" value="Genomic_DNA"/>
</dbReference>
<evidence type="ECO:0000313" key="1">
    <source>
        <dbReference type="EMBL" id="KAF7830637.1"/>
    </source>
</evidence>
<dbReference type="Proteomes" id="UP000634136">
    <property type="component" value="Unassembled WGS sequence"/>
</dbReference>
<dbReference type="AlphaFoldDB" id="A0A834TZX9"/>
<reference evidence="1" key="1">
    <citation type="submission" date="2020-09" db="EMBL/GenBank/DDBJ databases">
        <title>Genome-Enabled Discovery of Anthraquinone Biosynthesis in Senna tora.</title>
        <authorList>
            <person name="Kang S.-H."/>
            <person name="Pandey R.P."/>
            <person name="Lee C.-M."/>
            <person name="Sim J.-S."/>
            <person name="Jeong J.-T."/>
            <person name="Choi B.-S."/>
            <person name="Jung M."/>
            <person name="Ginzburg D."/>
            <person name="Zhao K."/>
            <person name="Won S.Y."/>
            <person name="Oh T.-J."/>
            <person name="Yu Y."/>
            <person name="Kim N.-H."/>
            <person name="Lee O.R."/>
            <person name="Lee T.-H."/>
            <person name="Bashyal P."/>
            <person name="Kim T.-S."/>
            <person name="Lee W.-H."/>
            <person name="Kawkins C."/>
            <person name="Kim C.-K."/>
            <person name="Kim J.S."/>
            <person name="Ahn B.O."/>
            <person name="Rhee S.Y."/>
            <person name="Sohng J.K."/>
        </authorList>
    </citation>
    <scope>NUCLEOTIDE SEQUENCE</scope>
    <source>
        <tissue evidence="1">Leaf</tissue>
    </source>
</reference>